<dbReference type="InterPro" id="IPR027417">
    <property type="entry name" value="P-loop_NTPase"/>
</dbReference>
<dbReference type="GO" id="GO:0006730">
    <property type="term" value="P:one-carbon metabolic process"/>
    <property type="evidence" value="ECO:0007669"/>
    <property type="project" value="UniProtKB-KW"/>
</dbReference>
<evidence type="ECO:0000313" key="7">
    <source>
        <dbReference type="WBParaSite" id="GPUH_0000096801-mRNA-1"/>
    </source>
</evidence>
<dbReference type="InterPro" id="IPR000559">
    <property type="entry name" value="Formate_THF_ligase"/>
</dbReference>
<dbReference type="GO" id="GO:0005524">
    <property type="term" value="F:ATP binding"/>
    <property type="evidence" value="ECO:0007669"/>
    <property type="project" value="UniProtKB-KW"/>
</dbReference>
<dbReference type="AlphaFoldDB" id="A0A183CWX7"/>
<evidence type="ECO:0000256" key="2">
    <source>
        <dbReference type="ARBA" id="ARBA00012295"/>
    </source>
</evidence>
<evidence type="ECO:0000256" key="6">
    <source>
        <dbReference type="ARBA" id="ARBA00022840"/>
    </source>
</evidence>
<keyword evidence="6" id="KW-0067">ATP-binding</keyword>
<dbReference type="GO" id="GO:0004329">
    <property type="term" value="F:formate-tetrahydrofolate ligase activity"/>
    <property type="evidence" value="ECO:0007669"/>
    <property type="project" value="UniProtKB-EC"/>
</dbReference>
<dbReference type="Pfam" id="PF01268">
    <property type="entry name" value="FTHFS"/>
    <property type="match status" value="1"/>
</dbReference>
<dbReference type="Gene3D" id="3.10.410.10">
    <property type="entry name" value="Formyltetrahydrofolate synthetase, domain 3"/>
    <property type="match status" value="1"/>
</dbReference>
<accession>A0A183CWX7</accession>
<dbReference type="SUPFAM" id="SSF52540">
    <property type="entry name" value="P-loop containing nucleoside triphosphate hydrolases"/>
    <property type="match status" value="1"/>
</dbReference>
<evidence type="ECO:0000256" key="5">
    <source>
        <dbReference type="ARBA" id="ARBA00022741"/>
    </source>
</evidence>
<evidence type="ECO:0000256" key="4">
    <source>
        <dbReference type="ARBA" id="ARBA00022598"/>
    </source>
</evidence>
<reference evidence="7" key="1">
    <citation type="submission" date="2016-06" db="UniProtKB">
        <authorList>
            <consortium name="WormBaseParasite"/>
        </authorList>
    </citation>
    <scope>IDENTIFICATION</scope>
</reference>
<name>A0A183CWX7_9BILA</name>
<organism evidence="7">
    <name type="scientific">Gongylonema pulchrum</name>
    <dbReference type="NCBI Taxonomy" id="637853"/>
    <lineage>
        <taxon>Eukaryota</taxon>
        <taxon>Metazoa</taxon>
        <taxon>Ecdysozoa</taxon>
        <taxon>Nematoda</taxon>
        <taxon>Chromadorea</taxon>
        <taxon>Rhabditida</taxon>
        <taxon>Spirurina</taxon>
        <taxon>Spiruromorpha</taxon>
        <taxon>Spiruroidea</taxon>
        <taxon>Gongylonematidae</taxon>
        <taxon>Gongylonema</taxon>
    </lineage>
</organism>
<keyword evidence="5" id="KW-0547">Nucleotide-binding</keyword>
<keyword evidence="3" id="KW-0554">One-carbon metabolism</keyword>
<dbReference type="WBParaSite" id="GPUH_0000096801-mRNA-1">
    <property type="protein sequence ID" value="GPUH_0000096801-mRNA-1"/>
    <property type="gene ID" value="GPUH_0000096801"/>
</dbReference>
<proteinExistence type="predicted"/>
<keyword evidence="4" id="KW-0436">Ligase</keyword>
<comment type="pathway">
    <text evidence="1">One-carbon metabolism; tetrahydrofolate interconversion.</text>
</comment>
<evidence type="ECO:0000256" key="3">
    <source>
        <dbReference type="ARBA" id="ARBA00022563"/>
    </source>
</evidence>
<sequence length="128" mass="14283">LLNFPRFLYDLNEKLEKKMEIIAKEIFGADGINILPHARKQLDIYEKQGFGDLPVCMAKTQYSLSHDPSKKGAPKGFILPIRDAQVAAGAGFIFPMCGEIQTMPGLPTRPCFFDIDIDPRTEQISGLI</sequence>
<dbReference type="FunFam" id="3.10.410.10:FF:000001">
    <property type="entry name" value="Putative formate--tetrahydrofolate ligase"/>
    <property type="match status" value="1"/>
</dbReference>
<evidence type="ECO:0000256" key="1">
    <source>
        <dbReference type="ARBA" id="ARBA00004777"/>
    </source>
</evidence>
<protein>
    <recommendedName>
        <fullName evidence="2">formate--tetrahydrofolate ligase</fullName>
        <ecNumber evidence="2">6.3.4.3</ecNumber>
    </recommendedName>
</protein>
<dbReference type="EC" id="6.3.4.3" evidence="2"/>